<protein>
    <submittedName>
        <fullName evidence="1">Uncharacterized protein</fullName>
    </submittedName>
</protein>
<evidence type="ECO:0000313" key="1">
    <source>
        <dbReference type="EMBL" id="CAA7048806.1"/>
    </source>
</evidence>
<evidence type="ECO:0000313" key="2">
    <source>
        <dbReference type="Proteomes" id="UP000467841"/>
    </source>
</evidence>
<gene>
    <name evidence="1" type="ORF">MERR_LOCUS36041</name>
</gene>
<name>A0A6D2KKU3_9BRAS</name>
<organism evidence="1 2">
    <name type="scientific">Microthlaspi erraticum</name>
    <dbReference type="NCBI Taxonomy" id="1685480"/>
    <lineage>
        <taxon>Eukaryota</taxon>
        <taxon>Viridiplantae</taxon>
        <taxon>Streptophyta</taxon>
        <taxon>Embryophyta</taxon>
        <taxon>Tracheophyta</taxon>
        <taxon>Spermatophyta</taxon>
        <taxon>Magnoliopsida</taxon>
        <taxon>eudicotyledons</taxon>
        <taxon>Gunneridae</taxon>
        <taxon>Pentapetalae</taxon>
        <taxon>rosids</taxon>
        <taxon>malvids</taxon>
        <taxon>Brassicales</taxon>
        <taxon>Brassicaceae</taxon>
        <taxon>Coluteocarpeae</taxon>
        <taxon>Microthlaspi</taxon>
    </lineage>
</organism>
<sequence>MKKNIIRTSFITWIMYKTPTPTRIFIFLKCYAQLLVLFDGIPGLDFSVQIGGPGSSPTRSETSSYLWNQSDHGPNWFHHFLLIHLSATAPTCNAHGPICS</sequence>
<dbReference type="AlphaFoldDB" id="A0A6D2KKU3"/>
<accession>A0A6D2KKU3</accession>
<dbReference type="EMBL" id="CACVBM020001396">
    <property type="protein sequence ID" value="CAA7048806.1"/>
    <property type="molecule type" value="Genomic_DNA"/>
</dbReference>
<proteinExistence type="predicted"/>
<reference evidence="1" key="1">
    <citation type="submission" date="2020-01" db="EMBL/GenBank/DDBJ databases">
        <authorList>
            <person name="Mishra B."/>
        </authorList>
    </citation>
    <scope>NUCLEOTIDE SEQUENCE [LARGE SCALE GENOMIC DNA]</scope>
</reference>
<keyword evidence="2" id="KW-1185">Reference proteome</keyword>
<dbReference type="Proteomes" id="UP000467841">
    <property type="component" value="Unassembled WGS sequence"/>
</dbReference>
<comment type="caution">
    <text evidence="1">The sequence shown here is derived from an EMBL/GenBank/DDBJ whole genome shotgun (WGS) entry which is preliminary data.</text>
</comment>